<dbReference type="InterPro" id="IPR045231">
    <property type="entry name" value="Yip1/4-like"/>
</dbReference>
<dbReference type="AlphaFoldDB" id="A0A183BSR1"/>
<reference evidence="8" key="1">
    <citation type="submission" date="2013-12" db="EMBL/GenBank/DDBJ databases">
        <authorList>
            <person name="Aslett M."/>
        </authorList>
    </citation>
    <scope>NUCLEOTIDE SEQUENCE [LARGE SCALE GENOMIC DNA]</scope>
    <source>
        <strain evidence="8">Lindley</strain>
    </source>
</reference>
<dbReference type="Pfam" id="PF04893">
    <property type="entry name" value="Yip1"/>
    <property type="match status" value="1"/>
</dbReference>
<name>A0A183BSR1_GLOPA</name>
<keyword evidence="4 6" id="KW-1133">Transmembrane helix</keyword>
<feature type="transmembrane region" description="Helical" evidence="6">
    <location>
        <begin position="518"/>
        <end position="537"/>
    </location>
</feature>
<evidence type="ECO:0000313" key="9">
    <source>
        <dbReference type="WBParaSite" id="GPLIN_000364700"/>
    </source>
</evidence>
<evidence type="ECO:0000256" key="3">
    <source>
        <dbReference type="ARBA" id="ARBA00022692"/>
    </source>
</evidence>
<feature type="transmembrane region" description="Helical" evidence="6">
    <location>
        <begin position="557"/>
        <end position="585"/>
    </location>
</feature>
<evidence type="ECO:0000256" key="2">
    <source>
        <dbReference type="ARBA" id="ARBA00010596"/>
    </source>
</evidence>
<keyword evidence="3 6" id="KW-0812">Transmembrane</keyword>
<sequence>MKHIKFLGKNCVKLYKKDAAKVGTDSEDNAFYGPYFVTTEFVQTLLNLGKLRLSSVSIYCPYNFAAASETDDKVQPNVCNFPVQSFAKLFLNEELSDEDASKVHFKLDKLKIDGGNNGLGPNLEAFLNLNAKEIEIEICNSKLFRCESPIRANTASRVERVVLTFNCLFETSDKAKALNWANLIESLLISCSAELKMIEIKIIYAFLTDKHEGFMPHFEGIVNEFVDKIFPTLSEGNAKAQIVVVMQLKCSIGTYKALSPSTSALFQKSNQINIEQPKDSFDEYCARECRVVDSKGREHKCVFQVLAEKIWVSAIKMTDPYAYFYDNNPGRREGGTASPYPSNQQQQHQQDVWYNGGTAPVGGGSSPAAAAAADFGSQPQFNVHGAAVGHQQQSPTGFFNGGYGMDSQQSTASPNQQYYANYYAAQQPTNMFIPAMPAQETAKAFDGGDYGIDNEPPLLEELGVNFEHIWLKTMAVLNPLGVASPDVIADQDLAGPLVFCLLFGASLLLHGKIQFGHIYGIGLCGCVGMYALLNLMASEQRSISFTSTASVLGYCLLPMSLLSLLAAVLSLQGVIGYIIVALAVFWSGSASSKLFSIALSMSGQRLLVAYPCTLLYSVFALLAIF</sequence>
<comment type="subcellular location">
    <subcellularLocation>
        <location evidence="1">Membrane</location>
        <topology evidence="1">Multi-pass membrane protein</topology>
    </subcellularLocation>
</comment>
<dbReference type="GO" id="GO:0006888">
    <property type="term" value="P:endoplasmic reticulum to Golgi vesicle-mediated transport"/>
    <property type="evidence" value="ECO:0007669"/>
    <property type="project" value="InterPro"/>
</dbReference>
<evidence type="ECO:0000259" key="7">
    <source>
        <dbReference type="Pfam" id="PF04893"/>
    </source>
</evidence>
<accession>A0A183BSR1</accession>
<dbReference type="PANTHER" id="PTHR21236">
    <property type="entry name" value="GOLGI MEMBRANE PROTEIN YIP1"/>
    <property type="match status" value="1"/>
</dbReference>
<dbReference type="PANTHER" id="PTHR21236:SF2">
    <property type="entry name" value="PROTEIN YIPF"/>
    <property type="match status" value="1"/>
</dbReference>
<organism evidence="8 9">
    <name type="scientific">Globodera pallida</name>
    <name type="common">Potato cyst nematode worm</name>
    <name type="synonym">Heterodera pallida</name>
    <dbReference type="NCBI Taxonomy" id="36090"/>
    <lineage>
        <taxon>Eukaryota</taxon>
        <taxon>Metazoa</taxon>
        <taxon>Ecdysozoa</taxon>
        <taxon>Nematoda</taxon>
        <taxon>Chromadorea</taxon>
        <taxon>Rhabditida</taxon>
        <taxon>Tylenchina</taxon>
        <taxon>Tylenchomorpha</taxon>
        <taxon>Tylenchoidea</taxon>
        <taxon>Heteroderidae</taxon>
        <taxon>Heteroderinae</taxon>
        <taxon>Globodera</taxon>
    </lineage>
</organism>
<dbReference type="Proteomes" id="UP000050741">
    <property type="component" value="Unassembled WGS sequence"/>
</dbReference>
<reference evidence="9" key="3">
    <citation type="submission" date="2016-06" db="UniProtKB">
        <authorList>
            <consortium name="WormBaseParasite"/>
        </authorList>
    </citation>
    <scope>IDENTIFICATION</scope>
</reference>
<evidence type="ECO:0000256" key="6">
    <source>
        <dbReference type="SAM" id="Phobius"/>
    </source>
</evidence>
<proteinExistence type="inferred from homology"/>
<protein>
    <submittedName>
        <fullName evidence="9">Yip1 domain-containing protein</fullName>
    </submittedName>
</protein>
<dbReference type="GO" id="GO:0005802">
    <property type="term" value="C:trans-Golgi network"/>
    <property type="evidence" value="ECO:0007669"/>
    <property type="project" value="TreeGrafter"/>
</dbReference>
<keyword evidence="5 6" id="KW-0472">Membrane</keyword>
<comment type="similarity">
    <text evidence="2">Belongs to the YIP1 family.</text>
</comment>
<evidence type="ECO:0000256" key="1">
    <source>
        <dbReference type="ARBA" id="ARBA00004141"/>
    </source>
</evidence>
<dbReference type="GO" id="GO:0048280">
    <property type="term" value="P:vesicle fusion with Golgi apparatus"/>
    <property type="evidence" value="ECO:0007669"/>
    <property type="project" value="TreeGrafter"/>
</dbReference>
<evidence type="ECO:0000313" key="8">
    <source>
        <dbReference type="Proteomes" id="UP000050741"/>
    </source>
</evidence>
<dbReference type="WBParaSite" id="GPLIN_000364700">
    <property type="protein sequence ID" value="GPLIN_000364700"/>
    <property type="gene ID" value="GPLIN_000364700"/>
</dbReference>
<feature type="transmembrane region" description="Helical" evidence="6">
    <location>
        <begin position="606"/>
        <end position="624"/>
    </location>
</feature>
<keyword evidence="8" id="KW-1185">Reference proteome</keyword>
<reference evidence="8" key="2">
    <citation type="submission" date="2014-05" db="EMBL/GenBank/DDBJ databases">
        <title>The genome and life-stage specific transcriptomes of Globodera pallida elucidate key aspects of plant parasitism by a cyst nematode.</title>
        <authorList>
            <person name="Cotton J.A."/>
            <person name="Lilley C.J."/>
            <person name="Jones L.M."/>
            <person name="Kikuchi T."/>
            <person name="Reid A.J."/>
            <person name="Thorpe P."/>
            <person name="Tsai I.J."/>
            <person name="Beasley H."/>
            <person name="Blok V."/>
            <person name="Cock P.J.A."/>
            <person name="Van den Akker S.E."/>
            <person name="Holroyd N."/>
            <person name="Hunt M."/>
            <person name="Mantelin S."/>
            <person name="Naghra H."/>
            <person name="Pain A."/>
            <person name="Palomares-Rius J.E."/>
            <person name="Zarowiecki M."/>
            <person name="Berriman M."/>
            <person name="Jones J.T."/>
            <person name="Urwin P.E."/>
        </authorList>
    </citation>
    <scope>NUCLEOTIDE SEQUENCE [LARGE SCALE GENOMIC DNA]</scope>
    <source>
        <strain evidence="8">Lindley</strain>
    </source>
</reference>
<dbReference type="InterPro" id="IPR006977">
    <property type="entry name" value="Yip1_dom"/>
</dbReference>
<feature type="domain" description="Yip1" evidence="7">
    <location>
        <begin position="485"/>
        <end position="622"/>
    </location>
</feature>
<dbReference type="GO" id="GO:0016020">
    <property type="term" value="C:membrane"/>
    <property type="evidence" value="ECO:0007669"/>
    <property type="project" value="UniProtKB-SubCell"/>
</dbReference>
<evidence type="ECO:0000256" key="4">
    <source>
        <dbReference type="ARBA" id="ARBA00022989"/>
    </source>
</evidence>
<evidence type="ECO:0000256" key="5">
    <source>
        <dbReference type="ARBA" id="ARBA00023136"/>
    </source>
</evidence>